<reference evidence="1" key="1">
    <citation type="submission" date="2014-11" db="EMBL/GenBank/DDBJ databases">
        <authorList>
            <person name="Amaro Gonzalez C."/>
        </authorList>
    </citation>
    <scope>NUCLEOTIDE SEQUENCE</scope>
</reference>
<dbReference type="AlphaFoldDB" id="A0A0E9WU28"/>
<reference evidence="1" key="2">
    <citation type="journal article" date="2015" name="Fish Shellfish Immunol.">
        <title>Early steps in the European eel (Anguilla anguilla)-Vibrio vulnificus interaction in the gills: Role of the RtxA13 toxin.</title>
        <authorList>
            <person name="Callol A."/>
            <person name="Pajuelo D."/>
            <person name="Ebbesson L."/>
            <person name="Teles M."/>
            <person name="MacKenzie S."/>
            <person name="Amaro C."/>
        </authorList>
    </citation>
    <scope>NUCLEOTIDE SEQUENCE</scope>
</reference>
<evidence type="ECO:0000313" key="1">
    <source>
        <dbReference type="EMBL" id="JAH93872.1"/>
    </source>
</evidence>
<sequence>MNGQTVPDNCMKTYFLISVWNSSLASCHLSPFFLQQNSYELVL</sequence>
<dbReference type="EMBL" id="GBXM01014705">
    <property type="protein sequence ID" value="JAH93872.1"/>
    <property type="molecule type" value="Transcribed_RNA"/>
</dbReference>
<protein>
    <submittedName>
        <fullName evidence="1">Uncharacterized protein</fullName>
    </submittedName>
</protein>
<name>A0A0E9WU28_ANGAN</name>
<organism evidence="1">
    <name type="scientific">Anguilla anguilla</name>
    <name type="common">European freshwater eel</name>
    <name type="synonym">Muraena anguilla</name>
    <dbReference type="NCBI Taxonomy" id="7936"/>
    <lineage>
        <taxon>Eukaryota</taxon>
        <taxon>Metazoa</taxon>
        <taxon>Chordata</taxon>
        <taxon>Craniata</taxon>
        <taxon>Vertebrata</taxon>
        <taxon>Euteleostomi</taxon>
        <taxon>Actinopterygii</taxon>
        <taxon>Neopterygii</taxon>
        <taxon>Teleostei</taxon>
        <taxon>Anguilliformes</taxon>
        <taxon>Anguillidae</taxon>
        <taxon>Anguilla</taxon>
    </lineage>
</organism>
<proteinExistence type="predicted"/>
<accession>A0A0E9WU28</accession>